<keyword evidence="1 5" id="KW-0547">Nucleotide-binding</keyword>
<dbReference type="CDD" id="cd18787">
    <property type="entry name" value="SF2_C_DEAD"/>
    <property type="match status" value="1"/>
</dbReference>
<dbReference type="SUPFAM" id="SSF51905">
    <property type="entry name" value="FAD/NAD(P)-binding domain"/>
    <property type="match status" value="1"/>
</dbReference>
<keyword evidence="5" id="KW-0347">Helicase</keyword>
<dbReference type="PROSITE" id="PS51194">
    <property type="entry name" value="HELICASE_CTER"/>
    <property type="match status" value="1"/>
</dbReference>
<evidence type="ECO:0000259" key="7">
    <source>
        <dbReference type="PROSITE" id="PS51194"/>
    </source>
</evidence>
<keyword evidence="3 5" id="KW-0067">ATP-binding</keyword>
<dbReference type="InterPro" id="IPR027417">
    <property type="entry name" value="P-loop_NTPase"/>
</dbReference>
<dbReference type="Gene3D" id="3.40.50.300">
    <property type="entry name" value="P-loop containing nucleotide triphosphate hydrolases"/>
    <property type="match status" value="2"/>
</dbReference>
<dbReference type="GO" id="GO:0016787">
    <property type="term" value="F:hydrolase activity"/>
    <property type="evidence" value="ECO:0007669"/>
    <property type="project" value="UniProtKB-KW"/>
</dbReference>
<keyword evidence="4 5" id="KW-0694">RNA-binding</keyword>
<dbReference type="Pfam" id="PF00271">
    <property type="entry name" value="Helicase_C"/>
    <property type="match status" value="1"/>
</dbReference>
<dbReference type="EC" id="3.6.4.13" evidence="5"/>
<accession>A0A812KYB0</accession>
<keyword evidence="9" id="KW-1185">Reference proteome</keyword>
<name>A0A812KYB0_9DINO</name>
<dbReference type="InterPro" id="IPR001650">
    <property type="entry name" value="Helicase_C-like"/>
</dbReference>
<dbReference type="InterPro" id="IPR036188">
    <property type="entry name" value="FAD/NAD-bd_sf"/>
</dbReference>
<dbReference type="GO" id="GO:0003724">
    <property type="term" value="F:RNA helicase activity"/>
    <property type="evidence" value="ECO:0007669"/>
    <property type="project" value="UniProtKB-EC"/>
</dbReference>
<dbReference type="GO" id="GO:0005524">
    <property type="term" value="F:ATP binding"/>
    <property type="evidence" value="ECO:0007669"/>
    <property type="project" value="UniProtKB-UniRule"/>
</dbReference>
<evidence type="ECO:0000313" key="8">
    <source>
        <dbReference type="EMBL" id="CAE7236774.1"/>
    </source>
</evidence>
<dbReference type="OrthoDB" id="193716at2759"/>
<comment type="catalytic activity">
    <reaction evidence="5">
        <text>ATP + H2O = ADP + phosphate + H(+)</text>
        <dbReference type="Rhea" id="RHEA:13065"/>
        <dbReference type="ChEBI" id="CHEBI:15377"/>
        <dbReference type="ChEBI" id="CHEBI:15378"/>
        <dbReference type="ChEBI" id="CHEBI:30616"/>
        <dbReference type="ChEBI" id="CHEBI:43474"/>
        <dbReference type="ChEBI" id="CHEBI:456216"/>
        <dbReference type="EC" id="3.6.4.13"/>
    </reaction>
</comment>
<evidence type="ECO:0000256" key="4">
    <source>
        <dbReference type="ARBA" id="ARBA00022884"/>
    </source>
</evidence>
<evidence type="ECO:0000259" key="6">
    <source>
        <dbReference type="PROSITE" id="PS51192"/>
    </source>
</evidence>
<dbReference type="EMBL" id="CAJNDS010000835">
    <property type="protein sequence ID" value="CAE7236774.1"/>
    <property type="molecule type" value="Genomic_DNA"/>
</dbReference>
<dbReference type="InterPro" id="IPR014001">
    <property type="entry name" value="Helicase_ATP-bd"/>
</dbReference>
<evidence type="ECO:0000256" key="5">
    <source>
        <dbReference type="RuleBase" id="RU365068"/>
    </source>
</evidence>
<organism evidence="8 9">
    <name type="scientific">Symbiodinium natans</name>
    <dbReference type="NCBI Taxonomy" id="878477"/>
    <lineage>
        <taxon>Eukaryota</taxon>
        <taxon>Sar</taxon>
        <taxon>Alveolata</taxon>
        <taxon>Dinophyceae</taxon>
        <taxon>Suessiales</taxon>
        <taxon>Symbiodiniaceae</taxon>
        <taxon>Symbiodinium</taxon>
    </lineage>
</organism>
<sequence>MPIICKPRALTQDLHPDTLRGLQEAFRFAEATSVQAEAWCSQNCLLQMPEELHTCTGKTLAYLIPAVEHVLKNPPPGIGVLIAAPSRELVIQITRDAETLCSYHNLQPGRQVVPIIGGVARSKDESNIRRRRPAILVGTLAKLVEHFEATSRFETLFEALSILVLDECDRLLHEESLPAFLAYLPRQPQRQAMLVSATISDEVKQLYANFCRPGFRQLNCIRGVPTHEAVEQSVAFAPPLLLGTALRNALDQEIRDNPLSHKVLVFFPTSRFATFAAKLFQEQLSMRILELHQRVNPNARLMAHEEFNKSRAAVLFTTMASERGMDYPDVSLVLNVMAPGDRDQYIHRVGRTARQGKEGKALTLLLDQEDGFLALVDDLPIAKSTSSGAFLNDEGLFTAQALSAAKWAKSSSLPTMAAACFASLLQHFRTRQEHIQMEKEEIVDTASELLLGFGLSEAPAVSLQFATDLGLDKCENLRLTHVVAKAERYRVVLPEAIKAETAVAVAKTTLAHNQLDFCSNLPRCVQDLGLEELGVKTIFVDEYSRTNVDSIFAIGDVTDRIQLTPVALMEGMAMAKTMFGEGEATPDYENVPSTDLIISMF</sequence>
<comment type="caution">
    <text evidence="8">The sequence shown here is derived from an EMBL/GenBank/DDBJ whole genome shotgun (WGS) entry which is preliminary data.</text>
</comment>
<feature type="domain" description="Helicase ATP-binding" evidence="6">
    <location>
        <begin position="52"/>
        <end position="217"/>
    </location>
</feature>
<evidence type="ECO:0000256" key="2">
    <source>
        <dbReference type="ARBA" id="ARBA00022801"/>
    </source>
</evidence>
<dbReference type="SMART" id="SM00490">
    <property type="entry name" value="HELICc"/>
    <property type="match status" value="1"/>
</dbReference>
<dbReference type="Pfam" id="PF00270">
    <property type="entry name" value="DEAD"/>
    <property type="match status" value="1"/>
</dbReference>
<gene>
    <name evidence="8" type="primary">RH25</name>
    <name evidence="8" type="ORF">SNAT2548_LOCUS10238</name>
</gene>
<dbReference type="GO" id="GO:0016491">
    <property type="term" value="F:oxidoreductase activity"/>
    <property type="evidence" value="ECO:0007669"/>
    <property type="project" value="InterPro"/>
</dbReference>
<feature type="domain" description="Helicase C-terminal" evidence="7">
    <location>
        <begin position="249"/>
        <end position="403"/>
    </location>
</feature>
<protein>
    <recommendedName>
        <fullName evidence="5">ATP-dependent RNA helicase</fullName>
        <ecNumber evidence="5">3.6.4.13</ecNumber>
    </recommendedName>
</protein>
<proteinExistence type="inferred from homology"/>
<dbReference type="GO" id="GO:0003723">
    <property type="term" value="F:RNA binding"/>
    <property type="evidence" value="ECO:0007669"/>
    <property type="project" value="UniProtKB-UniRule"/>
</dbReference>
<dbReference type="SMART" id="SM00487">
    <property type="entry name" value="DEXDc"/>
    <property type="match status" value="1"/>
</dbReference>
<dbReference type="InterPro" id="IPR011545">
    <property type="entry name" value="DEAD/DEAH_box_helicase_dom"/>
</dbReference>
<keyword evidence="2 5" id="KW-0378">Hydrolase</keyword>
<dbReference type="Gene3D" id="3.50.50.60">
    <property type="entry name" value="FAD/NAD(P)-binding domain"/>
    <property type="match status" value="1"/>
</dbReference>
<dbReference type="Pfam" id="PF07992">
    <property type="entry name" value="Pyr_redox_2"/>
    <property type="match status" value="1"/>
</dbReference>
<reference evidence="8" key="1">
    <citation type="submission" date="2021-02" db="EMBL/GenBank/DDBJ databases">
        <authorList>
            <person name="Dougan E. K."/>
            <person name="Rhodes N."/>
            <person name="Thang M."/>
            <person name="Chan C."/>
        </authorList>
    </citation>
    <scope>NUCLEOTIDE SEQUENCE</scope>
</reference>
<evidence type="ECO:0000313" key="9">
    <source>
        <dbReference type="Proteomes" id="UP000604046"/>
    </source>
</evidence>
<comment type="function">
    <text evidence="5">RNA helicase.</text>
</comment>
<evidence type="ECO:0000256" key="1">
    <source>
        <dbReference type="ARBA" id="ARBA00022741"/>
    </source>
</evidence>
<dbReference type="PROSITE" id="PS51192">
    <property type="entry name" value="HELICASE_ATP_BIND_1"/>
    <property type="match status" value="1"/>
</dbReference>
<evidence type="ECO:0000256" key="3">
    <source>
        <dbReference type="ARBA" id="ARBA00022840"/>
    </source>
</evidence>
<dbReference type="PANTHER" id="PTHR24031">
    <property type="entry name" value="RNA HELICASE"/>
    <property type="match status" value="1"/>
</dbReference>
<dbReference type="InterPro" id="IPR023753">
    <property type="entry name" value="FAD/NAD-binding_dom"/>
</dbReference>
<dbReference type="SUPFAM" id="SSF52540">
    <property type="entry name" value="P-loop containing nucleoside triphosphate hydrolases"/>
    <property type="match status" value="1"/>
</dbReference>
<dbReference type="AlphaFoldDB" id="A0A812KYB0"/>
<dbReference type="Proteomes" id="UP000604046">
    <property type="component" value="Unassembled WGS sequence"/>
</dbReference>
<comment type="domain">
    <text evidence="5">The Q motif is unique to and characteristic of the DEAD box family of RNA helicases and controls ATP binding and hydrolysis.</text>
</comment>
<comment type="similarity">
    <text evidence="5">Belongs to the DEAD box helicase family.</text>
</comment>